<dbReference type="InterPro" id="IPR002104">
    <property type="entry name" value="Integrase_catalytic"/>
</dbReference>
<keyword evidence="7 9" id="KW-0233">DNA recombination</keyword>
<evidence type="ECO:0000256" key="6">
    <source>
        <dbReference type="ARBA" id="ARBA00023125"/>
    </source>
</evidence>
<comment type="caution">
    <text evidence="12">The sequence shown here is derived from an EMBL/GenBank/DDBJ whole genome shotgun (WGS) entry which is preliminary data.</text>
</comment>
<feature type="active site" evidence="9">
    <location>
        <position position="159"/>
    </location>
</feature>
<dbReference type="PROSITE" id="PS51898">
    <property type="entry name" value="TYR_RECOMBINASE"/>
    <property type="match status" value="1"/>
</dbReference>
<gene>
    <name evidence="9" type="primary">xerC</name>
    <name evidence="12" type="ORF">FHS89_000334</name>
</gene>
<dbReference type="InterPro" id="IPR023009">
    <property type="entry name" value="Tyrosine_recombinase_XerC/XerD"/>
</dbReference>
<feature type="active site" evidence="9">
    <location>
        <position position="276"/>
    </location>
</feature>
<keyword evidence="13" id="KW-1185">Reference proteome</keyword>
<dbReference type="EMBL" id="JACIJS010000001">
    <property type="protein sequence ID" value="MBB5514336.1"/>
    <property type="molecule type" value="Genomic_DNA"/>
</dbReference>
<comment type="subunit">
    <text evidence="9">Forms a cyclic heterotetrameric complex composed of two molecules of XerC and two molecules of XerD.</text>
</comment>
<evidence type="ECO:0000256" key="8">
    <source>
        <dbReference type="ARBA" id="ARBA00023306"/>
    </source>
</evidence>
<dbReference type="Proteomes" id="UP000553766">
    <property type="component" value="Unassembled WGS sequence"/>
</dbReference>
<keyword evidence="6 9" id="KW-0238">DNA-binding</keyword>
<evidence type="ECO:0000256" key="7">
    <source>
        <dbReference type="ARBA" id="ARBA00023172"/>
    </source>
</evidence>
<dbReference type="Pfam" id="PF02899">
    <property type="entry name" value="Phage_int_SAM_1"/>
    <property type="match status" value="1"/>
</dbReference>
<dbReference type="Pfam" id="PF00589">
    <property type="entry name" value="Phage_integrase"/>
    <property type="match status" value="1"/>
</dbReference>
<feature type="active site" evidence="9">
    <location>
        <position position="253"/>
    </location>
</feature>
<dbReference type="RefSeq" id="WP_184007801.1">
    <property type="nucleotide sequence ID" value="NZ_JACIJS010000001.1"/>
</dbReference>
<dbReference type="GO" id="GO:0009037">
    <property type="term" value="F:tyrosine-based site-specific recombinase activity"/>
    <property type="evidence" value="ECO:0007669"/>
    <property type="project" value="UniProtKB-UniRule"/>
</dbReference>
<dbReference type="InterPro" id="IPR044068">
    <property type="entry name" value="CB"/>
</dbReference>
<dbReference type="InterPro" id="IPR050090">
    <property type="entry name" value="Tyrosine_recombinase_XerCD"/>
</dbReference>
<dbReference type="GO" id="GO:0007059">
    <property type="term" value="P:chromosome segregation"/>
    <property type="evidence" value="ECO:0007669"/>
    <property type="project" value="UniProtKB-UniRule"/>
</dbReference>
<keyword evidence="2 9" id="KW-0963">Cytoplasm</keyword>
<dbReference type="GO" id="GO:0005737">
    <property type="term" value="C:cytoplasm"/>
    <property type="evidence" value="ECO:0007669"/>
    <property type="project" value="UniProtKB-SubCell"/>
</dbReference>
<comment type="subcellular location">
    <subcellularLocation>
        <location evidence="1 9">Cytoplasm</location>
    </subcellularLocation>
</comment>
<evidence type="ECO:0000256" key="2">
    <source>
        <dbReference type="ARBA" id="ARBA00022490"/>
    </source>
</evidence>
<name>A0A840WXC0_9RHOB</name>
<dbReference type="InterPro" id="IPR013762">
    <property type="entry name" value="Integrase-like_cat_sf"/>
</dbReference>
<dbReference type="SUPFAM" id="SSF56349">
    <property type="entry name" value="DNA breaking-rejoining enzymes"/>
    <property type="match status" value="1"/>
</dbReference>
<dbReference type="Gene3D" id="1.10.443.10">
    <property type="entry name" value="Intergrase catalytic core"/>
    <property type="match status" value="1"/>
</dbReference>
<organism evidence="12 13">
    <name type="scientific">Rubricella aquisinus</name>
    <dbReference type="NCBI Taxonomy" id="2028108"/>
    <lineage>
        <taxon>Bacteria</taxon>
        <taxon>Pseudomonadati</taxon>
        <taxon>Pseudomonadota</taxon>
        <taxon>Alphaproteobacteria</taxon>
        <taxon>Rhodobacterales</taxon>
        <taxon>Paracoccaceae</taxon>
        <taxon>Rubricella</taxon>
    </lineage>
</organism>
<feature type="active site" evidence="9">
    <location>
        <position position="250"/>
    </location>
</feature>
<feature type="domain" description="Tyr recombinase" evidence="10">
    <location>
        <begin position="117"/>
        <end position="298"/>
    </location>
</feature>
<dbReference type="Gene3D" id="1.10.150.130">
    <property type="match status" value="1"/>
</dbReference>
<dbReference type="GO" id="GO:0051301">
    <property type="term" value="P:cell division"/>
    <property type="evidence" value="ECO:0007669"/>
    <property type="project" value="UniProtKB-KW"/>
</dbReference>
<accession>A0A840WXC0</accession>
<evidence type="ECO:0000256" key="1">
    <source>
        <dbReference type="ARBA" id="ARBA00004496"/>
    </source>
</evidence>
<keyword evidence="3 9" id="KW-0132">Cell division</keyword>
<dbReference type="InterPro" id="IPR004107">
    <property type="entry name" value="Integrase_SAM-like_N"/>
</dbReference>
<dbReference type="GO" id="GO:0006313">
    <property type="term" value="P:DNA transposition"/>
    <property type="evidence" value="ECO:0007669"/>
    <property type="project" value="UniProtKB-UniRule"/>
</dbReference>
<dbReference type="InterPro" id="IPR010998">
    <property type="entry name" value="Integrase_recombinase_N"/>
</dbReference>
<sequence length="304" mass="32639">MSAAHEAEYLLTRWLSELSAARGASPHTIDAYRRDVAGFLGFLVIHQGEGAGRVALGKVTQSDMRAYVANARGRGLSARSAARSLSAVKSFFRWLADVEGIEGTAVHAARSPRAKKRLPRPISADAASEMIEIAAATEPRWVGARDAAVLTLLYGLGLRISEALSLTGGDAPLGDVLTIRGKGGKERQLPVLPVAAQAVEAYVALCPHPLERHAPLFRGVRGGPFSARLVAKRVAEIRAELGLPETTTPHALRHSFATHLLNAGGDLRAIQELLGHASLQSTQIYTGLDEAKLMDVYRKAHRRF</sequence>
<evidence type="ECO:0000256" key="4">
    <source>
        <dbReference type="ARBA" id="ARBA00022829"/>
    </source>
</evidence>
<feature type="domain" description="Core-binding (CB)" evidence="11">
    <location>
        <begin position="5"/>
        <end position="96"/>
    </location>
</feature>
<feature type="active site" evidence="9">
    <location>
        <position position="182"/>
    </location>
</feature>
<dbReference type="PANTHER" id="PTHR30349:SF90">
    <property type="entry name" value="TYROSINE RECOMBINASE XERD"/>
    <property type="match status" value="1"/>
</dbReference>
<keyword evidence="5 9" id="KW-0229">DNA integration</keyword>
<reference evidence="12 13" key="1">
    <citation type="submission" date="2020-08" db="EMBL/GenBank/DDBJ databases">
        <title>Genomic Encyclopedia of Type Strains, Phase IV (KMG-IV): sequencing the most valuable type-strain genomes for metagenomic binning, comparative biology and taxonomic classification.</title>
        <authorList>
            <person name="Goeker M."/>
        </authorList>
    </citation>
    <scope>NUCLEOTIDE SEQUENCE [LARGE SCALE GENOMIC DNA]</scope>
    <source>
        <strain evidence="12 13">DSM 103377</strain>
    </source>
</reference>
<dbReference type="AlphaFoldDB" id="A0A840WXC0"/>
<keyword evidence="4 9" id="KW-0159">Chromosome partition</keyword>
<evidence type="ECO:0000259" key="10">
    <source>
        <dbReference type="PROSITE" id="PS51898"/>
    </source>
</evidence>
<proteinExistence type="inferred from homology"/>
<dbReference type="GO" id="GO:0003677">
    <property type="term" value="F:DNA binding"/>
    <property type="evidence" value="ECO:0007669"/>
    <property type="project" value="UniProtKB-UniRule"/>
</dbReference>
<evidence type="ECO:0000256" key="9">
    <source>
        <dbReference type="HAMAP-Rule" id="MF_01808"/>
    </source>
</evidence>
<dbReference type="InterPro" id="IPR011010">
    <property type="entry name" value="DNA_brk_join_enz"/>
</dbReference>
<evidence type="ECO:0000313" key="12">
    <source>
        <dbReference type="EMBL" id="MBB5514336.1"/>
    </source>
</evidence>
<protein>
    <recommendedName>
        <fullName evidence="9">Tyrosine recombinase XerC</fullName>
    </recommendedName>
</protein>
<evidence type="ECO:0000256" key="3">
    <source>
        <dbReference type="ARBA" id="ARBA00022618"/>
    </source>
</evidence>
<comment type="function">
    <text evidence="9">Site-specific tyrosine recombinase, which acts by catalyzing the cutting and rejoining of the recombining DNA molecules. The XerC-XerD complex is essential to convert dimers of the bacterial chromosome into monomers to permit their segregation at cell division. It also contributes to the segregational stability of plasmids.</text>
</comment>
<feature type="active site" description="O-(3'-phospho-DNA)-tyrosine intermediate" evidence="9">
    <location>
        <position position="285"/>
    </location>
</feature>
<dbReference type="PANTHER" id="PTHR30349">
    <property type="entry name" value="PHAGE INTEGRASE-RELATED"/>
    <property type="match status" value="1"/>
</dbReference>
<evidence type="ECO:0000259" key="11">
    <source>
        <dbReference type="PROSITE" id="PS51900"/>
    </source>
</evidence>
<dbReference type="PROSITE" id="PS51900">
    <property type="entry name" value="CB"/>
    <property type="match status" value="1"/>
</dbReference>
<comment type="similarity">
    <text evidence="9">Belongs to the 'phage' integrase family. XerC subfamily.</text>
</comment>
<dbReference type="HAMAP" id="MF_01808">
    <property type="entry name" value="Recomb_XerC_XerD"/>
    <property type="match status" value="1"/>
</dbReference>
<evidence type="ECO:0000256" key="5">
    <source>
        <dbReference type="ARBA" id="ARBA00022908"/>
    </source>
</evidence>
<keyword evidence="8 9" id="KW-0131">Cell cycle</keyword>
<evidence type="ECO:0000313" key="13">
    <source>
        <dbReference type="Proteomes" id="UP000553766"/>
    </source>
</evidence>